<accession>A0A975SQL3</accession>
<dbReference type="AlphaFoldDB" id="A0A975SQL3"/>
<dbReference type="KEGG" id="aiq:Azoinq_02235"/>
<reference evidence="2" key="1">
    <citation type="submission" date="2020-11" db="EMBL/GenBank/DDBJ databases">
        <title>Azospira inquinata sp. nov.</title>
        <authorList>
            <person name="Moe W.M."/>
            <person name="Mikes M.C."/>
        </authorList>
    </citation>
    <scope>NUCLEOTIDE SEQUENCE</scope>
    <source>
        <strain evidence="2">Azo-3</strain>
    </source>
</reference>
<evidence type="ECO:0000313" key="2">
    <source>
        <dbReference type="EMBL" id="QWT50441.1"/>
    </source>
</evidence>
<keyword evidence="3" id="KW-1185">Reference proteome</keyword>
<dbReference type="Proteomes" id="UP000683428">
    <property type="component" value="Chromosome"/>
</dbReference>
<dbReference type="Gene3D" id="3.90.420.10">
    <property type="entry name" value="Oxidoreductase, molybdopterin-binding domain"/>
    <property type="match status" value="1"/>
</dbReference>
<proteinExistence type="predicted"/>
<dbReference type="EMBL" id="CP064782">
    <property type="protein sequence ID" value="QWT50441.1"/>
    <property type="molecule type" value="Genomic_DNA"/>
</dbReference>
<dbReference type="InterPro" id="IPR036374">
    <property type="entry name" value="OxRdtase_Mopterin-bd_sf"/>
</dbReference>
<dbReference type="Pfam" id="PF00174">
    <property type="entry name" value="Oxidored_molyb"/>
    <property type="match status" value="1"/>
</dbReference>
<organism evidence="2 3">
    <name type="scientific">Azospira inquinata</name>
    <dbReference type="NCBI Taxonomy" id="2785627"/>
    <lineage>
        <taxon>Bacteria</taxon>
        <taxon>Pseudomonadati</taxon>
        <taxon>Pseudomonadota</taxon>
        <taxon>Betaproteobacteria</taxon>
        <taxon>Rhodocyclales</taxon>
        <taxon>Rhodocyclaceae</taxon>
        <taxon>Azospira</taxon>
    </lineage>
</organism>
<protein>
    <submittedName>
        <fullName evidence="2">Molybdopterin-dependent oxidoreductase</fullName>
    </submittedName>
</protein>
<feature type="domain" description="Oxidoreductase molybdopterin-binding" evidence="1">
    <location>
        <begin position="12"/>
        <end position="153"/>
    </location>
</feature>
<evidence type="ECO:0000313" key="3">
    <source>
        <dbReference type="Proteomes" id="UP000683428"/>
    </source>
</evidence>
<dbReference type="SUPFAM" id="SSF56524">
    <property type="entry name" value="Oxidoreductase molybdopterin-binding domain"/>
    <property type="match status" value="1"/>
</dbReference>
<name>A0A975SQL3_9RHOO</name>
<sequence>MTHGNEKFVSQHLEIAGLIKHPITLDVGDLKKLAQQSIGDTPLTCQSGADMGKTGKLQGVLLRDVLERADVISKAHNDVKKIIVVATATDGYKVVFSWSELFNSPVGQGVVIFFQRDGKALDDDEGRIALISTQDIRTGPRHVKWLNKIEVIKVVD</sequence>
<gene>
    <name evidence="2" type="ORF">Azoinq_02235</name>
</gene>
<dbReference type="InterPro" id="IPR000572">
    <property type="entry name" value="OxRdtase_Mopterin-bd_dom"/>
</dbReference>
<evidence type="ECO:0000259" key="1">
    <source>
        <dbReference type="Pfam" id="PF00174"/>
    </source>
</evidence>